<protein>
    <submittedName>
        <fullName evidence="5">Winged helix-turn-helix transcriptional regulator</fullName>
    </submittedName>
</protein>
<evidence type="ECO:0000259" key="4">
    <source>
        <dbReference type="PROSITE" id="PS51118"/>
    </source>
</evidence>
<dbReference type="PANTHER" id="PTHR33204:SF18">
    <property type="entry name" value="TRANSCRIPTIONAL REGULATORY PROTEIN"/>
    <property type="match status" value="1"/>
</dbReference>
<gene>
    <name evidence="5" type="ORF">ACFO3J_00160</name>
</gene>
<dbReference type="Proteomes" id="UP001595765">
    <property type="component" value="Unassembled WGS sequence"/>
</dbReference>
<evidence type="ECO:0000313" key="6">
    <source>
        <dbReference type="Proteomes" id="UP001595765"/>
    </source>
</evidence>
<proteinExistence type="predicted"/>
<dbReference type="Gene3D" id="1.10.10.10">
    <property type="entry name" value="Winged helix-like DNA-binding domain superfamily/Winged helix DNA-binding domain"/>
    <property type="match status" value="1"/>
</dbReference>
<dbReference type="PANTHER" id="PTHR33204">
    <property type="entry name" value="TRANSCRIPTIONAL REGULATOR, MARR FAMILY"/>
    <property type="match status" value="1"/>
</dbReference>
<evidence type="ECO:0000256" key="1">
    <source>
        <dbReference type="ARBA" id="ARBA00023015"/>
    </source>
</evidence>
<dbReference type="InterPro" id="IPR036388">
    <property type="entry name" value="WH-like_DNA-bd_sf"/>
</dbReference>
<reference evidence="6" key="1">
    <citation type="journal article" date="2019" name="Int. J. Syst. Evol. Microbiol.">
        <title>The Global Catalogue of Microorganisms (GCM) 10K type strain sequencing project: providing services to taxonomists for standard genome sequencing and annotation.</title>
        <authorList>
            <consortium name="The Broad Institute Genomics Platform"/>
            <consortium name="The Broad Institute Genome Sequencing Center for Infectious Disease"/>
            <person name="Wu L."/>
            <person name="Ma J."/>
        </authorList>
    </citation>
    <scope>NUCLEOTIDE SEQUENCE [LARGE SCALE GENOMIC DNA]</scope>
    <source>
        <strain evidence="6">CGMCC 4.7237</strain>
    </source>
</reference>
<evidence type="ECO:0000256" key="3">
    <source>
        <dbReference type="ARBA" id="ARBA00023163"/>
    </source>
</evidence>
<dbReference type="RefSeq" id="WP_386424460.1">
    <property type="nucleotide sequence ID" value="NZ_JBHSBB010000001.1"/>
</dbReference>
<dbReference type="Pfam" id="PF01638">
    <property type="entry name" value="HxlR"/>
    <property type="match status" value="1"/>
</dbReference>
<evidence type="ECO:0000256" key="2">
    <source>
        <dbReference type="ARBA" id="ARBA00023125"/>
    </source>
</evidence>
<dbReference type="InterPro" id="IPR036390">
    <property type="entry name" value="WH_DNA-bd_sf"/>
</dbReference>
<dbReference type="SUPFAM" id="SSF46785">
    <property type="entry name" value="Winged helix' DNA-binding domain"/>
    <property type="match status" value="1"/>
</dbReference>
<name>A0ABV8HFP2_9ACTN</name>
<keyword evidence="1" id="KW-0805">Transcription regulation</keyword>
<organism evidence="5 6">
    <name type="scientific">Streptomyces polygonati</name>
    <dbReference type="NCBI Taxonomy" id="1617087"/>
    <lineage>
        <taxon>Bacteria</taxon>
        <taxon>Bacillati</taxon>
        <taxon>Actinomycetota</taxon>
        <taxon>Actinomycetes</taxon>
        <taxon>Kitasatosporales</taxon>
        <taxon>Streptomycetaceae</taxon>
        <taxon>Streptomyces</taxon>
    </lineage>
</organism>
<evidence type="ECO:0000313" key="5">
    <source>
        <dbReference type="EMBL" id="MFC4029877.1"/>
    </source>
</evidence>
<keyword evidence="3" id="KW-0804">Transcription</keyword>
<feature type="domain" description="HTH hxlR-type" evidence="4">
    <location>
        <begin position="16"/>
        <end position="113"/>
    </location>
</feature>
<accession>A0ABV8HFP2</accession>
<keyword evidence="2" id="KW-0238">DNA-binding</keyword>
<dbReference type="EMBL" id="JBHSBB010000001">
    <property type="protein sequence ID" value="MFC4029877.1"/>
    <property type="molecule type" value="Genomic_DNA"/>
</dbReference>
<dbReference type="PROSITE" id="PS51118">
    <property type="entry name" value="HTH_HXLR"/>
    <property type="match status" value="1"/>
</dbReference>
<keyword evidence="6" id="KW-1185">Reference proteome</keyword>
<sequence length="160" mass="17557">MAVIRIDPTTLAGRPCGLASALELVGDRWALLALREVFFGNHRFSQIARNTGAPRDRLSARLKDLVEGGVLVRRPGPDGSRYEGYHLTEAGRDLGPVVLMLMAWGDKWAVDSPPMSQTHHDHPLVLTAICATCGTPPDERDVTREMLVPHWSLAGREDGQ</sequence>
<dbReference type="InterPro" id="IPR002577">
    <property type="entry name" value="HTH_HxlR"/>
</dbReference>
<comment type="caution">
    <text evidence="5">The sequence shown here is derived from an EMBL/GenBank/DDBJ whole genome shotgun (WGS) entry which is preliminary data.</text>
</comment>